<evidence type="ECO:0000313" key="2">
    <source>
        <dbReference type="EMBL" id="KKK94535.1"/>
    </source>
</evidence>
<name>A0A0F9A8M9_9ZZZZ</name>
<protein>
    <submittedName>
        <fullName evidence="2">Uncharacterized protein</fullName>
    </submittedName>
</protein>
<proteinExistence type="predicted"/>
<gene>
    <name evidence="2" type="ORF">LCGC14_2681830</name>
</gene>
<comment type="caution">
    <text evidence="2">The sequence shown here is derived from an EMBL/GenBank/DDBJ whole genome shotgun (WGS) entry which is preliminary data.</text>
</comment>
<feature type="region of interest" description="Disordered" evidence="1">
    <location>
        <begin position="1"/>
        <end position="21"/>
    </location>
</feature>
<organism evidence="2">
    <name type="scientific">marine sediment metagenome</name>
    <dbReference type="NCBI Taxonomy" id="412755"/>
    <lineage>
        <taxon>unclassified sequences</taxon>
        <taxon>metagenomes</taxon>
        <taxon>ecological metagenomes</taxon>
    </lineage>
</organism>
<dbReference type="AlphaFoldDB" id="A0A0F9A8M9"/>
<dbReference type="EMBL" id="LAZR01047299">
    <property type="protein sequence ID" value="KKK94535.1"/>
    <property type="molecule type" value="Genomic_DNA"/>
</dbReference>
<sequence length="99" mass="11241">VRSVKHTASPPKPIHTTRRCGSLRGRWRESMNSELIGIAGVAALIGLTPGTVKVMRAHGDLPEPDVVVDGRTILWREATIMEWDRVRTKRYDNRKQQQQ</sequence>
<accession>A0A0F9A8M9</accession>
<reference evidence="2" key="1">
    <citation type="journal article" date="2015" name="Nature">
        <title>Complex archaea that bridge the gap between prokaryotes and eukaryotes.</title>
        <authorList>
            <person name="Spang A."/>
            <person name="Saw J.H."/>
            <person name="Jorgensen S.L."/>
            <person name="Zaremba-Niedzwiedzka K."/>
            <person name="Martijn J."/>
            <person name="Lind A.E."/>
            <person name="van Eijk R."/>
            <person name="Schleper C."/>
            <person name="Guy L."/>
            <person name="Ettema T.J."/>
        </authorList>
    </citation>
    <scope>NUCLEOTIDE SEQUENCE</scope>
</reference>
<evidence type="ECO:0000256" key="1">
    <source>
        <dbReference type="SAM" id="MobiDB-lite"/>
    </source>
</evidence>
<feature type="non-terminal residue" evidence="2">
    <location>
        <position position="1"/>
    </location>
</feature>